<keyword evidence="1" id="KW-1133">Transmembrane helix</keyword>
<keyword evidence="1" id="KW-0812">Transmembrane</keyword>
<feature type="transmembrane region" description="Helical" evidence="1">
    <location>
        <begin position="103"/>
        <end position="123"/>
    </location>
</feature>
<keyword evidence="1" id="KW-0472">Membrane</keyword>
<comment type="caution">
    <text evidence="2">The sequence shown here is derived from an EMBL/GenBank/DDBJ whole genome shotgun (WGS) entry which is preliminary data.</text>
</comment>
<evidence type="ECO:0000313" key="2">
    <source>
        <dbReference type="EMBL" id="TKS18464.1"/>
    </source>
</evidence>
<sequence>MQQLRSRGSSLFGSQLKRKALNSWTAIQDTYFSTMDIFERHKVVFTIGTSVASVCYSLAGYSLRHLRDSKVDQRLEGIENAMKKNYHLEHAEFKKLVDPGHSSVAACIATAGTAFVIGYGFGWRGGRWHANKKFRKEQMKLSGQIKPRRWQLLGRIKPRGWQFQFLKKRSPRSIAPENAVKTSEKMAL</sequence>
<dbReference type="PANTHER" id="PTHR36703">
    <property type="entry name" value="TRIACYLGLYCEROL LIPASE-LIKE PROTEIN"/>
    <property type="match status" value="1"/>
</dbReference>
<protein>
    <submittedName>
        <fullName evidence="2">Uncharacterized protein</fullName>
    </submittedName>
</protein>
<dbReference type="EMBL" id="RCHU01000001">
    <property type="protein sequence ID" value="TKS18464.1"/>
    <property type="molecule type" value="Genomic_DNA"/>
</dbReference>
<accession>A0A4U5R432</accession>
<feature type="transmembrane region" description="Helical" evidence="1">
    <location>
        <begin position="43"/>
        <end position="63"/>
    </location>
</feature>
<dbReference type="AlphaFoldDB" id="A0A4U5R432"/>
<reference evidence="2" key="1">
    <citation type="submission" date="2018-10" db="EMBL/GenBank/DDBJ databases">
        <title>Population genomic analysis revealed the cold adaptation of white poplar.</title>
        <authorList>
            <person name="Liu Y.-J."/>
        </authorList>
    </citation>
    <scope>NUCLEOTIDE SEQUENCE [LARGE SCALE GENOMIC DNA]</scope>
    <source>
        <strain evidence="2">PAL-ZL1</strain>
    </source>
</reference>
<dbReference type="STRING" id="43335.A0A4U5R432"/>
<proteinExistence type="predicted"/>
<name>A0A4U5R432_POPAL</name>
<dbReference type="PANTHER" id="PTHR36703:SF1">
    <property type="entry name" value="TRIACYLGLYCEROL LIPASE-LIKE PROTEIN"/>
    <property type="match status" value="1"/>
</dbReference>
<organism evidence="2">
    <name type="scientific">Populus alba</name>
    <name type="common">White poplar</name>
    <dbReference type="NCBI Taxonomy" id="43335"/>
    <lineage>
        <taxon>Eukaryota</taxon>
        <taxon>Viridiplantae</taxon>
        <taxon>Streptophyta</taxon>
        <taxon>Embryophyta</taxon>
        <taxon>Tracheophyta</taxon>
        <taxon>Spermatophyta</taxon>
        <taxon>Magnoliopsida</taxon>
        <taxon>eudicotyledons</taxon>
        <taxon>Gunneridae</taxon>
        <taxon>Pentapetalae</taxon>
        <taxon>rosids</taxon>
        <taxon>fabids</taxon>
        <taxon>Malpighiales</taxon>
        <taxon>Salicaceae</taxon>
        <taxon>Saliceae</taxon>
        <taxon>Populus</taxon>
    </lineage>
</organism>
<gene>
    <name evidence="2" type="ORF">D5086_0000001330</name>
</gene>
<evidence type="ECO:0000256" key="1">
    <source>
        <dbReference type="SAM" id="Phobius"/>
    </source>
</evidence>